<evidence type="ECO:0000313" key="2">
    <source>
        <dbReference type="Proteomes" id="UP001157502"/>
    </source>
</evidence>
<comment type="caution">
    <text evidence="1">The sequence shown here is derived from an EMBL/GenBank/DDBJ whole genome shotgun (WGS) entry which is preliminary data.</text>
</comment>
<name>A0ACC2F5T0_DALPE</name>
<proteinExistence type="predicted"/>
<keyword evidence="2" id="KW-1185">Reference proteome</keyword>
<accession>A0ACC2F5T0</accession>
<dbReference type="EMBL" id="CM055760">
    <property type="protein sequence ID" value="KAJ7986736.1"/>
    <property type="molecule type" value="Genomic_DNA"/>
</dbReference>
<reference evidence="1" key="1">
    <citation type="submission" date="2021-05" db="EMBL/GenBank/DDBJ databases">
        <authorList>
            <person name="Pan Q."/>
            <person name="Jouanno E."/>
            <person name="Zahm M."/>
            <person name="Klopp C."/>
            <person name="Cabau C."/>
            <person name="Louis A."/>
            <person name="Berthelot C."/>
            <person name="Parey E."/>
            <person name="Roest Crollius H."/>
            <person name="Montfort J."/>
            <person name="Robinson-Rechavi M."/>
            <person name="Bouchez O."/>
            <person name="Lampietro C."/>
            <person name="Lopez Roques C."/>
            <person name="Donnadieu C."/>
            <person name="Postlethwait J."/>
            <person name="Bobe J."/>
            <person name="Dillon D."/>
            <person name="Chandos A."/>
            <person name="von Hippel F."/>
            <person name="Guiguen Y."/>
        </authorList>
    </citation>
    <scope>NUCLEOTIDE SEQUENCE</scope>
    <source>
        <strain evidence="1">YG-Jan2019</strain>
    </source>
</reference>
<sequence>MASIPYHLQADQTGLSNLTPSVGLSGHREVQRAGPSSALLPGGGDARGYGSGSNKRKKKSEVVETDWELKRPRVDPAQLGSQAPSEALSKGNPAPYEDPTVITVLIPLMDLQCGLCGWTLGAVGRAARHFAVQHPAMLIVYQCRRCGRTDPNHHPISCHAPKCNTTAETWMGEFVCELCGKDFPKKVGLTQHRRHKHPAVYCGLASGIDAESRNAAKVGRKPMKVRKGSGDWLAAGTSEEREYVEQMEVGGQDASGPTSEGSYPKATRDRQSLGAELAIPKELPPPKSGLERILWERLTESGTKGSILIGGKTYSLEKIRQNVPLLDTWATDMLRRVREVSGDVRPPGGGGAGRAVVAEGSRALSRRAGHRRTQKLFENDRSKLAEILFDGAGWGKAPGPSAEIALAFKSGWDVADPYLGLGQFSSDHGADNIVFLRPITPDEVKSGLRSIKNGSAAGPDGLSKKALKTWDPTGTKLAKMYSMWLALGRMPKVFKQCRTTLIPKSLDPDVRAQTTGWRPLTIGSVVTRLYSKVLNSRLTEACSISPRQRGFISSPGCSENLLILDGLISETRRRSLGLAVVFIDFARAFDSVSHSHILDALRQRSLDSHIIRVIEDSYKGVTTTVAVEGEEGPTIDMRIGVKQGDPLSPLLFNLALDPVIATLERTGSGCPLEGGKQVCTLAFADDLVLLSDSWEGMRQNMVILESFCEVTGLKVQPTKCHGFLAQSRGGVRMVNRCEPWSLGEGMIHMVGPGETVKYLGVEISPWHGVVRPEMERKLGGWVSALSRSNLKPSQKVLMFNVYAMPRLTYEADHGGAGQLALRGLDGIIRKAVKGWLHLPLCTCNGLLYSRQKDGGLGVMKLASQIPSIQARRVFRLWHSTDEVTRDVTRRAVKPAKFLRLWINAGGKGSEAPVLAGVEWPDKGETELEVDRASAHKIPTGQVLGSTKRVLTVPDWRGNEFLHWMSLDVQGLGVQVFHGDKISNHWLALPTEFGFKQRHYIASLQLRANVYPTCESLSRGRSTIAGACHYCVSGTETCPHILGQCPAVKDSRIRRHHKLCDLLTEEAESAGWHVTKEMVYRTLSGAQRRPDLVFVKDGEALVVDVTVRFEMAQDTLKMAADEKVARYTPILPQVMRSTGTTKAKVYGFPLGGRGKWYRGNDGLLKRMGVSPSRIKAVAMLFSRRVLLYSLDVLRDFTRIGDEGDHEEEIEV</sequence>
<gene>
    <name evidence="1" type="ORF">DPEC_G00331490</name>
</gene>
<evidence type="ECO:0000313" key="1">
    <source>
        <dbReference type="EMBL" id="KAJ7986736.1"/>
    </source>
</evidence>
<protein>
    <submittedName>
        <fullName evidence="1">Uncharacterized protein</fullName>
    </submittedName>
</protein>
<dbReference type="Proteomes" id="UP001157502">
    <property type="component" value="Chromosome 33"/>
</dbReference>
<organism evidence="1 2">
    <name type="scientific">Dallia pectoralis</name>
    <name type="common">Alaska blackfish</name>
    <dbReference type="NCBI Taxonomy" id="75939"/>
    <lineage>
        <taxon>Eukaryota</taxon>
        <taxon>Metazoa</taxon>
        <taxon>Chordata</taxon>
        <taxon>Craniata</taxon>
        <taxon>Vertebrata</taxon>
        <taxon>Euteleostomi</taxon>
        <taxon>Actinopterygii</taxon>
        <taxon>Neopterygii</taxon>
        <taxon>Teleostei</taxon>
        <taxon>Protacanthopterygii</taxon>
        <taxon>Esociformes</taxon>
        <taxon>Umbridae</taxon>
        <taxon>Dallia</taxon>
    </lineage>
</organism>